<protein>
    <submittedName>
        <fullName evidence="8">Methylated-DNA--[protein]-cysteine S-methyltransferase</fullName>
        <ecNumber evidence="8">2.1.1.63</ecNumber>
    </submittedName>
</protein>
<comment type="catalytic activity">
    <reaction evidence="6">
        <text>a 6-O-methyl-2'-deoxyguanosine in DNA + L-cysteinyl-[protein] = S-methyl-L-cysteinyl-[protein] + a 2'-deoxyguanosine in DNA</text>
        <dbReference type="Rhea" id="RHEA:24000"/>
        <dbReference type="Rhea" id="RHEA-COMP:10131"/>
        <dbReference type="Rhea" id="RHEA-COMP:10132"/>
        <dbReference type="Rhea" id="RHEA-COMP:11367"/>
        <dbReference type="Rhea" id="RHEA-COMP:11368"/>
        <dbReference type="ChEBI" id="CHEBI:29950"/>
        <dbReference type="ChEBI" id="CHEBI:82612"/>
        <dbReference type="ChEBI" id="CHEBI:85445"/>
        <dbReference type="ChEBI" id="CHEBI:85448"/>
        <dbReference type="EC" id="2.1.1.63"/>
    </reaction>
</comment>
<keyword evidence="9" id="KW-1185">Reference proteome</keyword>
<keyword evidence="3 8" id="KW-0808">Transferase</keyword>
<dbReference type="InterPro" id="IPR014048">
    <property type="entry name" value="MethylDNA_cys_MeTrfase_DNA-bd"/>
</dbReference>
<dbReference type="InterPro" id="IPR036631">
    <property type="entry name" value="MGMT_N_sf"/>
</dbReference>
<dbReference type="GO" id="GO:0032259">
    <property type="term" value="P:methylation"/>
    <property type="evidence" value="ECO:0007669"/>
    <property type="project" value="UniProtKB-KW"/>
</dbReference>
<dbReference type="SUPFAM" id="SSF53155">
    <property type="entry name" value="Methylated DNA-protein cysteine methyltransferase domain"/>
    <property type="match status" value="1"/>
</dbReference>
<dbReference type="PANTHER" id="PTHR10815">
    <property type="entry name" value="METHYLATED-DNA--PROTEIN-CYSTEINE METHYLTRANSFERASE"/>
    <property type="match status" value="1"/>
</dbReference>
<evidence type="ECO:0000256" key="5">
    <source>
        <dbReference type="ARBA" id="ARBA00023204"/>
    </source>
</evidence>
<evidence type="ECO:0000313" key="9">
    <source>
        <dbReference type="Proteomes" id="UP001172645"/>
    </source>
</evidence>
<dbReference type="Gene3D" id="1.10.10.10">
    <property type="entry name" value="Winged helix-like DNA-binding domain superfamily/Winged helix DNA-binding domain"/>
    <property type="match status" value="1"/>
</dbReference>
<evidence type="ECO:0000256" key="3">
    <source>
        <dbReference type="ARBA" id="ARBA00022679"/>
    </source>
</evidence>
<evidence type="ECO:0000313" key="8">
    <source>
        <dbReference type="EMBL" id="MDL2401018.1"/>
    </source>
</evidence>
<proteinExistence type="predicted"/>
<evidence type="ECO:0000256" key="1">
    <source>
        <dbReference type="ARBA" id="ARBA00001286"/>
    </source>
</evidence>
<dbReference type="Pfam" id="PF01035">
    <property type="entry name" value="DNA_binding_1"/>
    <property type="match status" value="1"/>
</dbReference>
<dbReference type="SUPFAM" id="SSF46767">
    <property type="entry name" value="Methylated DNA-protein cysteine methyltransferase, C-terminal domain"/>
    <property type="match status" value="1"/>
</dbReference>
<keyword evidence="2 8" id="KW-0489">Methyltransferase</keyword>
<name>A0ABT7K0Q5_9HYPH</name>
<evidence type="ECO:0000259" key="7">
    <source>
        <dbReference type="Pfam" id="PF01035"/>
    </source>
</evidence>
<dbReference type="RefSeq" id="WP_285870186.1">
    <property type="nucleotide sequence ID" value="NZ_JARFYM010000015.1"/>
</dbReference>
<sequence>MPKRPDYINGDACHVMTGYPEDRATTEPIRYVFSHSTLGVLLLAASKKGVVTVLLGTDTIPLTKLLRERFSLADVQPGHWLEDELAMRVAHFIEAPSRGLNVPLDLRGSRFQHRVWEVIRDIPIGETSTYAAIAHQIGAPTDEHAVGLACAANELAIVVPCHRVVDEGAQSGSRYRWGRSRQLVLLTREQAIFDDNAADREALNGARLP</sequence>
<keyword evidence="5" id="KW-0234">DNA repair</keyword>
<evidence type="ECO:0000256" key="6">
    <source>
        <dbReference type="ARBA" id="ARBA00049348"/>
    </source>
</evidence>
<dbReference type="NCBIfam" id="TIGR00589">
    <property type="entry name" value="ogt"/>
    <property type="match status" value="1"/>
</dbReference>
<comment type="catalytic activity">
    <reaction evidence="1">
        <text>a 4-O-methyl-thymidine in DNA + L-cysteinyl-[protein] = a thymidine in DNA + S-methyl-L-cysteinyl-[protein]</text>
        <dbReference type="Rhea" id="RHEA:53428"/>
        <dbReference type="Rhea" id="RHEA-COMP:10131"/>
        <dbReference type="Rhea" id="RHEA-COMP:10132"/>
        <dbReference type="Rhea" id="RHEA-COMP:13555"/>
        <dbReference type="Rhea" id="RHEA-COMP:13556"/>
        <dbReference type="ChEBI" id="CHEBI:29950"/>
        <dbReference type="ChEBI" id="CHEBI:82612"/>
        <dbReference type="ChEBI" id="CHEBI:137386"/>
        <dbReference type="ChEBI" id="CHEBI:137387"/>
        <dbReference type="EC" id="2.1.1.63"/>
    </reaction>
</comment>
<dbReference type="GO" id="GO:0003908">
    <property type="term" value="F:methylated-DNA-[protein]-cysteine S-methyltransferase activity"/>
    <property type="evidence" value="ECO:0007669"/>
    <property type="project" value="UniProtKB-EC"/>
</dbReference>
<dbReference type="EMBL" id="JARFYM010000015">
    <property type="protein sequence ID" value="MDL2401018.1"/>
    <property type="molecule type" value="Genomic_DNA"/>
</dbReference>
<dbReference type="CDD" id="cd06445">
    <property type="entry name" value="ATase"/>
    <property type="match status" value="1"/>
</dbReference>
<organism evidence="8 9">
    <name type="scientific">Rhizobium mayense</name>
    <dbReference type="NCBI Taxonomy" id="1312184"/>
    <lineage>
        <taxon>Bacteria</taxon>
        <taxon>Pseudomonadati</taxon>
        <taxon>Pseudomonadota</taxon>
        <taxon>Alphaproteobacteria</taxon>
        <taxon>Hyphomicrobiales</taxon>
        <taxon>Rhizobiaceae</taxon>
        <taxon>Rhizobium/Agrobacterium group</taxon>
        <taxon>Rhizobium</taxon>
    </lineage>
</organism>
<gene>
    <name evidence="8" type="ORF">PY649_19100</name>
</gene>
<dbReference type="Proteomes" id="UP001172645">
    <property type="component" value="Unassembled WGS sequence"/>
</dbReference>
<reference evidence="8" key="1">
    <citation type="submission" date="2023-06" db="EMBL/GenBank/DDBJ databases">
        <title>Phylogenetic Diversity of Rhizobium strains.</title>
        <authorList>
            <person name="Moura F.T."/>
            <person name="Helene L.C.F."/>
            <person name="Hungria M."/>
        </authorList>
    </citation>
    <scope>NUCLEOTIDE SEQUENCE</scope>
    <source>
        <strain evidence="8">CCGE526</strain>
    </source>
</reference>
<dbReference type="PANTHER" id="PTHR10815:SF14">
    <property type="entry name" value="BIFUNCTIONAL TRANSCRIPTIONAL ACTIVATOR_DNA REPAIR ENZYME ADA"/>
    <property type="match status" value="1"/>
</dbReference>
<comment type="caution">
    <text evidence="8">The sequence shown here is derived from an EMBL/GenBank/DDBJ whole genome shotgun (WGS) entry which is preliminary data.</text>
</comment>
<dbReference type="EC" id="2.1.1.63" evidence="8"/>
<evidence type="ECO:0000256" key="2">
    <source>
        <dbReference type="ARBA" id="ARBA00022603"/>
    </source>
</evidence>
<dbReference type="InterPro" id="IPR036388">
    <property type="entry name" value="WH-like_DNA-bd_sf"/>
</dbReference>
<dbReference type="PROSITE" id="PS00374">
    <property type="entry name" value="MGMT"/>
    <property type="match status" value="1"/>
</dbReference>
<dbReference type="InterPro" id="IPR036217">
    <property type="entry name" value="MethylDNA_cys_MeTrfase_DNAb"/>
</dbReference>
<evidence type="ECO:0000256" key="4">
    <source>
        <dbReference type="ARBA" id="ARBA00022763"/>
    </source>
</evidence>
<keyword evidence="4" id="KW-0227">DNA damage</keyword>
<accession>A0ABT7K0Q5</accession>
<feature type="domain" description="Methylated-DNA-[protein]-cysteine S-methyltransferase DNA binding" evidence="7">
    <location>
        <begin position="111"/>
        <end position="190"/>
    </location>
</feature>
<dbReference type="Gene3D" id="3.30.160.70">
    <property type="entry name" value="Methylated DNA-protein cysteine methyltransferase domain"/>
    <property type="match status" value="1"/>
</dbReference>
<dbReference type="InterPro" id="IPR001497">
    <property type="entry name" value="MethylDNA_cys_MeTrfase_AS"/>
</dbReference>